<keyword evidence="3" id="KW-1185">Reference proteome</keyword>
<sequence>MGGIALNQPLGFATESLKLRMFTEDDYDKLFALTRQTEITDLLPDWKMTEEQLQRFLKFVIRSYNTFQASDVRILLAMEEKMSGDLIGWCGVFPNDKLKVTDREIAYAISKDFRNRGYATEAVQGMAAFIWGCTELEEIVAIVKPFNKASRRVLEKSGFERLDRRRLSDGRDYDYFKSGRPCVPNCKIL</sequence>
<dbReference type="InterPro" id="IPR016181">
    <property type="entry name" value="Acyl_CoA_acyltransferase"/>
</dbReference>
<dbReference type="PANTHER" id="PTHR43792">
    <property type="entry name" value="GNAT FAMILY, PUTATIVE (AFU_ORTHOLOGUE AFUA_3G00765)-RELATED-RELATED"/>
    <property type="match status" value="1"/>
</dbReference>
<dbReference type="InterPro" id="IPR000182">
    <property type="entry name" value="GNAT_dom"/>
</dbReference>
<dbReference type="Pfam" id="PF13302">
    <property type="entry name" value="Acetyltransf_3"/>
    <property type="match status" value="1"/>
</dbReference>
<accession>A0ABY4RZ80</accession>
<reference evidence="2" key="1">
    <citation type="submission" date="2018-02" db="EMBL/GenBank/DDBJ databases">
        <authorList>
            <person name="Kim S.-K."/>
            <person name="Jung H.-I."/>
            <person name="Lee S.-W."/>
        </authorList>
    </citation>
    <scope>NUCLEOTIDE SEQUENCE</scope>
    <source>
        <strain evidence="2">SK3146</strain>
    </source>
</reference>
<protein>
    <submittedName>
        <fullName evidence="2">Acetyltransferase (GNAT) family protein</fullName>
    </submittedName>
</protein>
<dbReference type="InterPro" id="IPR051531">
    <property type="entry name" value="N-acetyltransferase"/>
</dbReference>
<dbReference type="Proteomes" id="UP001057134">
    <property type="component" value="Chromosome"/>
</dbReference>
<evidence type="ECO:0000313" key="2">
    <source>
        <dbReference type="EMBL" id="UQZ87627.1"/>
    </source>
</evidence>
<name>A0ABY4RZ80_9BACL</name>
<dbReference type="Gene3D" id="3.40.630.30">
    <property type="match status" value="1"/>
</dbReference>
<proteinExistence type="predicted"/>
<gene>
    <name evidence="2" type="ORF">SK3146_06929</name>
</gene>
<dbReference type="SUPFAM" id="SSF55729">
    <property type="entry name" value="Acyl-CoA N-acyltransferases (Nat)"/>
    <property type="match status" value="1"/>
</dbReference>
<feature type="domain" description="N-acetyltransferase" evidence="1">
    <location>
        <begin position="17"/>
        <end position="180"/>
    </location>
</feature>
<evidence type="ECO:0000259" key="1">
    <source>
        <dbReference type="PROSITE" id="PS51186"/>
    </source>
</evidence>
<reference evidence="2" key="2">
    <citation type="journal article" date="2021" name="J Anim Sci Technol">
        <title>Complete genome sequence of Paenibacillus konkukensis sp. nov. SK3146 as a potential probiotic strain.</title>
        <authorList>
            <person name="Jung H.I."/>
            <person name="Park S."/>
            <person name="Niu K.M."/>
            <person name="Lee S.W."/>
            <person name="Kothari D."/>
            <person name="Yi K.J."/>
            <person name="Kim S.K."/>
        </authorList>
    </citation>
    <scope>NUCLEOTIDE SEQUENCE</scope>
    <source>
        <strain evidence="2">SK3146</strain>
    </source>
</reference>
<organism evidence="2 3">
    <name type="scientific">Paenibacillus konkukensis</name>
    <dbReference type="NCBI Taxonomy" id="2020716"/>
    <lineage>
        <taxon>Bacteria</taxon>
        <taxon>Bacillati</taxon>
        <taxon>Bacillota</taxon>
        <taxon>Bacilli</taxon>
        <taxon>Bacillales</taxon>
        <taxon>Paenibacillaceae</taxon>
        <taxon>Paenibacillus</taxon>
    </lineage>
</organism>
<dbReference type="PROSITE" id="PS51186">
    <property type="entry name" value="GNAT"/>
    <property type="match status" value="1"/>
</dbReference>
<dbReference type="EMBL" id="CP027059">
    <property type="protein sequence ID" value="UQZ87627.1"/>
    <property type="molecule type" value="Genomic_DNA"/>
</dbReference>
<evidence type="ECO:0000313" key="3">
    <source>
        <dbReference type="Proteomes" id="UP001057134"/>
    </source>
</evidence>